<dbReference type="InterPro" id="IPR004805">
    <property type="entry name" value="DnaE2/DnaE/PolC"/>
</dbReference>
<keyword evidence="2 11" id="KW-0963">Cytoplasm</keyword>
<evidence type="ECO:0000259" key="12">
    <source>
        <dbReference type="SMART" id="SM00479"/>
    </source>
</evidence>
<evidence type="ECO:0000256" key="1">
    <source>
        <dbReference type="ARBA" id="ARBA00003452"/>
    </source>
</evidence>
<dbReference type="SMART" id="SM00479">
    <property type="entry name" value="EXOIII"/>
    <property type="match status" value="1"/>
</dbReference>
<feature type="domain" description="Exonuclease" evidence="12">
    <location>
        <begin position="395"/>
        <end position="560"/>
    </location>
</feature>
<dbReference type="CDD" id="cd06127">
    <property type="entry name" value="DEDDh"/>
    <property type="match status" value="1"/>
</dbReference>
<evidence type="ECO:0000256" key="10">
    <source>
        <dbReference type="ARBA" id="ARBA00049244"/>
    </source>
</evidence>
<dbReference type="InterPro" id="IPR011708">
    <property type="entry name" value="DNA_pol3_alpha_NTPase_dom"/>
</dbReference>
<dbReference type="InterPro" id="IPR036397">
    <property type="entry name" value="RNaseH_sf"/>
</dbReference>
<accession>A0A1M7S032</accession>
<evidence type="ECO:0000256" key="4">
    <source>
        <dbReference type="ARBA" id="ARBA00022695"/>
    </source>
</evidence>
<dbReference type="GO" id="GO:0008408">
    <property type="term" value="F:3'-5' exonuclease activity"/>
    <property type="evidence" value="ECO:0007669"/>
    <property type="project" value="UniProtKB-UniRule"/>
</dbReference>
<dbReference type="GO" id="GO:0003677">
    <property type="term" value="F:DNA binding"/>
    <property type="evidence" value="ECO:0007669"/>
    <property type="project" value="UniProtKB-UniRule"/>
</dbReference>
<dbReference type="EMBL" id="FRDJ01000001">
    <property type="protein sequence ID" value="SHN51863.1"/>
    <property type="molecule type" value="Genomic_DNA"/>
</dbReference>
<dbReference type="Pfam" id="PF17657">
    <property type="entry name" value="DNA_pol3_finger"/>
    <property type="match status" value="1"/>
</dbReference>
<dbReference type="Gene3D" id="3.20.20.140">
    <property type="entry name" value="Metal-dependent hydrolases"/>
    <property type="match status" value="1"/>
</dbReference>
<dbReference type="NCBIfam" id="TIGR00573">
    <property type="entry name" value="dnaq"/>
    <property type="match status" value="1"/>
</dbReference>
<comment type="subcellular location">
    <subcellularLocation>
        <location evidence="11">Cytoplasm</location>
    </subcellularLocation>
</comment>
<dbReference type="FunFam" id="3.30.420.10:FF:000045">
    <property type="entry name" value="3'-5' exonuclease DinG"/>
    <property type="match status" value="1"/>
</dbReference>
<dbReference type="SUPFAM" id="SSF89550">
    <property type="entry name" value="PHP domain-like"/>
    <property type="match status" value="1"/>
</dbReference>
<keyword evidence="5 11" id="KW-0235">DNA replication</keyword>
<evidence type="ECO:0000313" key="14">
    <source>
        <dbReference type="EMBL" id="SHN51863.1"/>
    </source>
</evidence>
<evidence type="ECO:0000313" key="15">
    <source>
        <dbReference type="Proteomes" id="UP000184207"/>
    </source>
</evidence>
<evidence type="ECO:0000256" key="9">
    <source>
        <dbReference type="ARBA" id="ARBA00022932"/>
    </source>
</evidence>
<dbReference type="InterPro" id="IPR012340">
    <property type="entry name" value="NA-bd_OB-fold"/>
</dbReference>
<dbReference type="STRING" id="1121883.SAMN02745226_00386"/>
<gene>
    <name evidence="11" type="primary">polC</name>
    <name evidence="14" type="ORF">SAMN02745226_00386</name>
</gene>
<dbReference type="Gene3D" id="1.10.150.700">
    <property type="entry name" value="PolC, middle finger domain"/>
    <property type="match status" value="1"/>
</dbReference>
<evidence type="ECO:0000256" key="6">
    <source>
        <dbReference type="ARBA" id="ARBA00022722"/>
    </source>
</evidence>
<dbReference type="Gene3D" id="2.40.50.140">
    <property type="entry name" value="Nucleic acid-binding proteins"/>
    <property type="match status" value="1"/>
</dbReference>
<dbReference type="Gene3D" id="3.30.420.10">
    <property type="entry name" value="Ribonuclease H-like superfamily/Ribonuclease H"/>
    <property type="match status" value="1"/>
</dbReference>
<dbReference type="InterPro" id="IPR012337">
    <property type="entry name" value="RNaseH-like_sf"/>
</dbReference>
<comment type="function">
    <text evidence="1 11">Required for replicative DNA synthesis. This DNA polymerase also exhibits 3' to 5' exonuclease activity.</text>
</comment>
<dbReference type="GO" id="GO:0003887">
    <property type="term" value="F:DNA-directed DNA polymerase activity"/>
    <property type="evidence" value="ECO:0007669"/>
    <property type="project" value="UniProtKB-UniRule"/>
</dbReference>
<dbReference type="InterPro" id="IPR044923">
    <property type="entry name" value="PolC_middle_finger_sf"/>
</dbReference>
<keyword evidence="4 11" id="KW-0548">Nucleotidyltransferase</keyword>
<dbReference type="SMART" id="SM00481">
    <property type="entry name" value="POLIIIAc"/>
    <property type="match status" value="1"/>
</dbReference>
<dbReference type="SUPFAM" id="SSF53098">
    <property type="entry name" value="Ribonuclease H-like"/>
    <property type="match status" value="1"/>
</dbReference>
<evidence type="ECO:0000256" key="11">
    <source>
        <dbReference type="HAMAP-Rule" id="MF_00356"/>
    </source>
</evidence>
<keyword evidence="9 11" id="KW-0239">DNA-directed DNA polymerase</keyword>
<dbReference type="PANTHER" id="PTHR32294:SF5">
    <property type="entry name" value="DNA POLYMERASE III POLC-TYPE"/>
    <property type="match status" value="1"/>
</dbReference>
<dbReference type="InterPro" id="IPR013520">
    <property type="entry name" value="Ribonucl_H"/>
</dbReference>
<dbReference type="EC" id="2.7.7.7" evidence="11"/>
<dbReference type="InterPro" id="IPR006054">
    <property type="entry name" value="DnaQ"/>
</dbReference>
<reference evidence="15" key="1">
    <citation type="submission" date="2016-12" db="EMBL/GenBank/DDBJ databases">
        <authorList>
            <person name="Varghese N."/>
            <person name="Submissions S."/>
        </authorList>
    </citation>
    <scope>NUCLEOTIDE SEQUENCE [LARGE SCALE GENOMIC DNA]</scope>
    <source>
        <strain evidence="15">DSM 13020</strain>
    </source>
</reference>
<dbReference type="CDD" id="cd07435">
    <property type="entry name" value="PHP_PolIIIA_POLC"/>
    <property type="match status" value="1"/>
</dbReference>
<dbReference type="RefSeq" id="WP_072757725.1">
    <property type="nucleotide sequence ID" value="NZ_FRDJ01000001.1"/>
</dbReference>
<dbReference type="OrthoDB" id="9804290at2"/>
<dbReference type="Gene3D" id="6.10.140.1510">
    <property type="match status" value="1"/>
</dbReference>
<dbReference type="InterPro" id="IPR029460">
    <property type="entry name" value="DNAPol_HHH"/>
</dbReference>
<evidence type="ECO:0000256" key="2">
    <source>
        <dbReference type="ARBA" id="ARBA00022490"/>
    </source>
</evidence>
<evidence type="ECO:0000256" key="3">
    <source>
        <dbReference type="ARBA" id="ARBA00022679"/>
    </source>
</evidence>
<sequence>MYYSFDVSKNIRDIAEKIGINASGVIKRIAYDKKREIVSFFVSNFQGDIESFKDSLEEFLQIAVEVVVDEEKDVQNEVESLKSYVLQQLNGSGKYVEHIEIEDKTLKIYALGEFAKAHISKRLTRVKSSLPFENYVIDVTAHENQQNDQAINDMKVGYDPDSQQLGVKTDGFSSVQKQITHATVKTGPTQSDESDMIEQFDKNLLGGLYSPSNMPPSNKKKFKLYGKVFKIDRPNPEVLNVYITDKKDSLLGKVFNSKSQEIENKLSVGEWYIFSGMLTTDKFGTTFFKIDSVTEIPSLDRIDNALEKRVELHAHTKMSDLDSVLDISEYIKTAKKWGWEAVAVTDHGNVQSIPELYELAKSNGIKPIFGCEVYIANDPKKIMINEIEGNIDEATYVVLDLETTGLNPRLDEIMEIGAVKTANGQIIDEFHTFVKPSKLKEKSLQITGITEEMLENAPDISQVIDRLSEFLNGAVIVAHNADFDVGFLKNTFSKFQRQFNPPYIDTLRLSQALLRSKLKSFSLDRLVDYFELGKFQHHRALDDARVTVKVFWKLVELLRKKSVNSFDRLNKLIEHINPLSKHPRHITVLVQNKTGLKNLYRLVSKAHTETFFTVPQVLRSDLEKNREGLLIGTGCANSEVFELALSKDKSSLQEALKFYDYIEIMPLDTISSEEFTKEEAKEAYRLLYEAGKELNIPVVMVSNAHFLDPEDIKARKVLLAPQSNVEDAGANYFLRTTDEMLQAAMEIFEDETIAQEVVIKYPKKIVQMVEEIKPLEKKLHPPKIEGAEEKLRSMTYERAYELYGNPLPELVEKRIERELNSIIGHGYAVLYMIAHLIVKKAGEDGYVVGSRGSVGSSLVAHLVGITEVNPLPAHYRCPDCKHFELHEEVGSGYDLPDKRCPKCGAKLEKAGQDIPFEVFMGFEGDKVPDIDLNFSGEYQERAHKFIEQLFGKSHVFRAGTISTIADRSAIGYVKSYMEDKNGNVVNSLNPAEQERLAMYVSGVKRTTGQHPGGLMIVPSDYDIHDFTPYQHPANDKKSGVYTTHFAYESIHDDLVKLDALGHDDPTMIRLLYEYSGVDPMKIPMDDKQTMSIFSSLKALKIDAQELGTDVGTIGIPEFGTDFVMGMLRDTRPKTFAELVRISGLSHGTDVWLGNAQTLIEKKTATLSEVISCRDDIMIYLIHKGLPPSNAFKIMENVRKGKGLKDEEVQLMKEFDVPDWFIESCKKIKYLFPKAHAVAYVSMAFRIAYFKVHYPLAFYAAFFSTKGDEFDAEFILRGKGAIKERLRELNNMMKKDVKEKNEEKVLQAALEMLLRGFEFKKPDLKKSHHSRFIIEGKSLIIPFNKIHGIGDNVAKSIVEQRDIKMFTSVEDLMNRGKVTKAQIEMLKRLGVLEELPETDQVTLF</sequence>
<dbReference type="Gene3D" id="3.30.1900.20">
    <property type="match status" value="2"/>
</dbReference>
<dbReference type="Pfam" id="PF00929">
    <property type="entry name" value="RNase_T"/>
    <property type="match status" value="1"/>
</dbReference>
<proteinExistence type="inferred from homology"/>
<evidence type="ECO:0000259" key="13">
    <source>
        <dbReference type="SMART" id="SM00481"/>
    </source>
</evidence>
<dbReference type="Pfam" id="PF07733">
    <property type="entry name" value="DNA_pol3_alpha"/>
    <property type="match status" value="1"/>
</dbReference>
<comment type="similarity">
    <text evidence="11">Belongs to the DNA polymerase type-C family. PolC subfamily.</text>
</comment>
<keyword evidence="8 11" id="KW-0269">Exonuclease</keyword>
<evidence type="ECO:0000256" key="8">
    <source>
        <dbReference type="ARBA" id="ARBA00022839"/>
    </source>
</evidence>
<dbReference type="InterPro" id="IPR040982">
    <property type="entry name" value="DNA_pol3_finger"/>
</dbReference>
<dbReference type="GO" id="GO:0005737">
    <property type="term" value="C:cytoplasm"/>
    <property type="evidence" value="ECO:0007669"/>
    <property type="project" value="UniProtKB-SubCell"/>
</dbReference>
<dbReference type="Pfam" id="PF14579">
    <property type="entry name" value="HHH_6"/>
    <property type="match status" value="1"/>
</dbReference>
<name>A0A1M7S032_FERGO</name>
<keyword evidence="3 11" id="KW-0808">Transferase</keyword>
<dbReference type="Proteomes" id="UP000184207">
    <property type="component" value="Unassembled WGS sequence"/>
</dbReference>
<keyword evidence="15" id="KW-1185">Reference proteome</keyword>
<dbReference type="PANTHER" id="PTHR32294">
    <property type="entry name" value="DNA POLYMERASE III SUBUNIT ALPHA"/>
    <property type="match status" value="1"/>
</dbReference>
<comment type="catalytic activity">
    <reaction evidence="10 11">
        <text>DNA(n) + a 2'-deoxyribonucleoside 5'-triphosphate = DNA(n+1) + diphosphate</text>
        <dbReference type="Rhea" id="RHEA:22508"/>
        <dbReference type="Rhea" id="RHEA-COMP:17339"/>
        <dbReference type="Rhea" id="RHEA-COMP:17340"/>
        <dbReference type="ChEBI" id="CHEBI:33019"/>
        <dbReference type="ChEBI" id="CHEBI:61560"/>
        <dbReference type="ChEBI" id="CHEBI:173112"/>
        <dbReference type="EC" id="2.7.7.7"/>
    </reaction>
</comment>
<organism evidence="14 15">
    <name type="scientific">Fervidobacterium gondwanense DSM 13020</name>
    <dbReference type="NCBI Taxonomy" id="1121883"/>
    <lineage>
        <taxon>Bacteria</taxon>
        <taxon>Thermotogati</taxon>
        <taxon>Thermotogota</taxon>
        <taxon>Thermotogae</taxon>
        <taxon>Thermotogales</taxon>
        <taxon>Fervidobacteriaceae</taxon>
        <taxon>Fervidobacterium</taxon>
    </lineage>
</organism>
<dbReference type="Pfam" id="PF02811">
    <property type="entry name" value="PHP"/>
    <property type="match status" value="1"/>
</dbReference>
<keyword evidence="6 11" id="KW-0540">Nuclease</keyword>
<dbReference type="InterPro" id="IPR006308">
    <property type="entry name" value="Pol_III_a_PolC-type_gram_pos"/>
</dbReference>
<keyword evidence="7 11" id="KW-0378">Hydrolase</keyword>
<dbReference type="SUPFAM" id="SSF160975">
    <property type="entry name" value="AF1531-like"/>
    <property type="match status" value="1"/>
</dbReference>
<evidence type="ECO:0000256" key="5">
    <source>
        <dbReference type="ARBA" id="ARBA00022705"/>
    </source>
</evidence>
<evidence type="ECO:0000256" key="7">
    <source>
        <dbReference type="ARBA" id="ARBA00022801"/>
    </source>
</evidence>
<dbReference type="Gene3D" id="1.10.150.870">
    <property type="match status" value="1"/>
</dbReference>
<dbReference type="NCBIfam" id="TIGR01405">
    <property type="entry name" value="polC_Gram_pos"/>
    <property type="match status" value="1"/>
</dbReference>
<dbReference type="NCBIfam" id="NF001688">
    <property type="entry name" value="PRK00448.1"/>
    <property type="match status" value="1"/>
</dbReference>
<feature type="domain" description="Polymerase/histidinol phosphatase N-terminal" evidence="13">
    <location>
        <begin position="310"/>
        <end position="377"/>
    </location>
</feature>
<protein>
    <recommendedName>
        <fullName evidence="11">DNA polymerase III PolC-type</fullName>
        <shortName evidence="11">PolIII</shortName>
        <ecNumber evidence="11">2.7.7.7</ecNumber>
    </recommendedName>
</protein>
<dbReference type="InterPro" id="IPR016195">
    <property type="entry name" value="Pol/histidinol_Pase-like"/>
</dbReference>
<dbReference type="InterPro" id="IPR004013">
    <property type="entry name" value="PHP_dom"/>
</dbReference>
<dbReference type="InterPro" id="IPR003141">
    <property type="entry name" value="Pol/His_phosphatase_N"/>
</dbReference>
<dbReference type="Gene3D" id="1.20.5.140">
    <property type="match status" value="1"/>
</dbReference>
<dbReference type="HAMAP" id="MF_00356">
    <property type="entry name" value="DNApol_PolC"/>
    <property type="match status" value="1"/>
</dbReference>
<dbReference type="GO" id="GO:0006261">
    <property type="term" value="P:DNA-templated DNA replication"/>
    <property type="evidence" value="ECO:0007669"/>
    <property type="project" value="UniProtKB-UniRule"/>
</dbReference>